<name>A0ACC0K4J9_CHOFU</name>
<evidence type="ECO:0000313" key="2">
    <source>
        <dbReference type="Proteomes" id="UP001064048"/>
    </source>
</evidence>
<sequence>MRPRLRLYGEWNEETSLKAIPPTTRAQLAADYLESCRRHNTPPIDSVLQQIRELPEGVLGGAGRAGRLTLASCSLLGSAPCDALEAVLHRAQFRRIELECVDIDDEGAEALFDMIEYYESASVVSISGPRHFGIRGWQAASRMIKKSAELSELEVSDAPIESTHTPVLARALRPHSCRLRALCLQRASLKGEPLLCLVIALKVNRSVRELRLCDNGLSSADAAQLAALLRLNTRIQLLDLSNNQIQDAGVGHIADALVEQAAQTPPSPGSSPLSPHHCPIMSGFDPRGLAFLVLWNNQLTRNCAHNLGRMVRASKSLCVLNVGRNAIGSSAVRALLGCGALLSLGLQGARLTGDAAPLLQAALATDTQLQRARGSAVRALLSLGLQGARLTGDAAPLLQAALATDTQLQRARGSAVRGLLSLGLQGARLTGDAAPLLQAALATDTQLQGARLTGDSAPLLQAALATDTQLQRIDLRDNRLGVAGLQAIISAMESNKTLTQIDLDDPPESTSLLGEDSEAATVARLTRVVRAHCRRNEPAAAASPERRVHRKISLTCHTSCLARGMGVEEERRGGRLRSPAPSPAGSPVPTSQPSRFSVTRVTPDRAPTPDLSSPSGMRPGYSTPSRFKVVQVAETPQIQVQSATPDAPRRSASRFSVTRNMDNQYNPTYIPSPPPTPMPTKSRPSCGLGSGSEKESGTDNVSKRLDLTDSPSSAITSEKKTKDDSDSDDTGKSNDAASKAVSDIVWSDDNKVRRDDSVGEIVISVPSEDAPVICNDELEKTSKSDVKLSDVNSVPVSDKDCTNVDNKFHDKSEVLSHDEAVSVIGDSKITKSETKLVKTSTAVSDNEKIDVKVSVTVNKESVDTAKARDQINNDHRNTEVVEKRDKVAMKQIEAITEDLGNLIQEMRDRSKTVKAVKVKSDCTQTDVNIDSKLDTFDDVPVINRDNVVLKKNKSESSLDSPDLEVSRLMNKKLVGSAFCDSSSSLEISGSSMESLNAIDNQTAKPIIIQESVESDSELDRRKSNIVLSTESSIESTSEVTPVNSGNFLNMSVSSNESVSPIIFGKNKKIHGSLSSLEASVSSLESRHEKVMVTSADSGIEYSLQNPTENKEDNSSNEGTLTNNSSFKEIKKDGFQLQETLTCSPKRTSSLLDVPALKTKGLDRMRKISWVAPSASFHIPRPEPEKESKIPGHLEKLLSLFQHPSSIFSRSTEDEKKSTSNTPPRKDSSLTSSFWSWGSATEKTEEREDRDSLSEATDSTLSERVQVSFVDESFSKKLDSKTPSTDTDNTLSEFQSFPHGNSESEADADKVKVTDETTDDNLVQKCLGLSLNSDASANGNKDVARACDTVDLNKPNDLNKNYDSNKNAGETEKTDKVEPVRPRSFAAVLKASSSENSLEKQSPETGQPVDKLPSKVIRGIKENISPENTLTSTMTKALAFELTEKQVKNQPIVNTVWEVTRGNEPRKEEVKELAPIATIEETCDETLENTQLDFIDDIKFIDDKNVSGDSGVTLESTEGKARELEHVDLGKDALSYLIYENQDYEPEVETSAKTQSEPSLAQELRDAEIKEQLLDLSPELVIDEAVEVPEVFTKDVISLCTSPVIPERAKLKKCNSLEDISQSESEQKKTIAFKVPDVVSTPRDIPERRTKLRSRSGSSPKSLPESLNKPSPLTKMESVLTRKKKKVSSLGKIARDSLLALNMSEDEMAEFRRSYKLTSVESLRSLESVSEDANSQSNSVDSRCRSCLRTSQESLMSLDSINEDCRCGENSEKPSRSGR</sequence>
<gene>
    <name evidence="1" type="ORF">MSG28_015868</name>
</gene>
<keyword evidence="2" id="KW-1185">Reference proteome</keyword>
<reference evidence="1 2" key="1">
    <citation type="journal article" date="2022" name="Genome Biol. Evol.">
        <title>The Spruce Budworm Genome: Reconstructing the Evolutionary History of Antifreeze Proteins.</title>
        <authorList>
            <person name="Beliveau C."/>
            <person name="Gagne P."/>
            <person name="Picq S."/>
            <person name="Vernygora O."/>
            <person name="Keeling C.I."/>
            <person name="Pinkney K."/>
            <person name="Doucet D."/>
            <person name="Wen F."/>
            <person name="Johnston J.S."/>
            <person name="Maaroufi H."/>
            <person name="Boyle B."/>
            <person name="Laroche J."/>
            <person name="Dewar K."/>
            <person name="Juretic N."/>
            <person name="Blackburn G."/>
            <person name="Nisole A."/>
            <person name="Brunet B."/>
            <person name="Brandao M."/>
            <person name="Lumley L."/>
            <person name="Duan J."/>
            <person name="Quan G."/>
            <person name="Lucarotti C.J."/>
            <person name="Roe A.D."/>
            <person name="Sperling F.A.H."/>
            <person name="Levesque R.C."/>
            <person name="Cusson M."/>
        </authorList>
    </citation>
    <scope>NUCLEOTIDE SEQUENCE [LARGE SCALE GENOMIC DNA]</scope>
    <source>
        <strain evidence="1">Glfc:IPQL:Cfum</strain>
    </source>
</reference>
<protein>
    <submittedName>
        <fullName evidence="1">Uncharacterized protein</fullName>
    </submittedName>
</protein>
<organism evidence="1 2">
    <name type="scientific">Choristoneura fumiferana</name>
    <name type="common">Spruce budworm moth</name>
    <name type="synonym">Archips fumiferana</name>
    <dbReference type="NCBI Taxonomy" id="7141"/>
    <lineage>
        <taxon>Eukaryota</taxon>
        <taxon>Metazoa</taxon>
        <taxon>Ecdysozoa</taxon>
        <taxon>Arthropoda</taxon>
        <taxon>Hexapoda</taxon>
        <taxon>Insecta</taxon>
        <taxon>Pterygota</taxon>
        <taxon>Neoptera</taxon>
        <taxon>Endopterygota</taxon>
        <taxon>Lepidoptera</taxon>
        <taxon>Glossata</taxon>
        <taxon>Ditrysia</taxon>
        <taxon>Tortricoidea</taxon>
        <taxon>Tortricidae</taxon>
        <taxon>Tortricinae</taxon>
        <taxon>Choristoneura</taxon>
    </lineage>
</organism>
<proteinExistence type="predicted"/>
<dbReference type="Proteomes" id="UP001064048">
    <property type="component" value="Chromosome 30"/>
</dbReference>
<comment type="caution">
    <text evidence="1">The sequence shown here is derived from an EMBL/GenBank/DDBJ whole genome shotgun (WGS) entry which is preliminary data.</text>
</comment>
<dbReference type="EMBL" id="CM046130">
    <property type="protein sequence ID" value="KAI8431323.1"/>
    <property type="molecule type" value="Genomic_DNA"/>
</dbReference>
<evidence type="ECO:0000313" key="1">
    <source>
        <dbReference type="EMBL" id="KAI8431323.1"/>
    </source>
</evidence>
<accession>A0ACC0K4J9</accession>